<dbReference type="SUPFAM" id="SSF56731">
    <property type="entry name" value="DNA primase core"/>
    <property type="match status" value="1"/>
</dbReference>
<reference evidence="2" key="1">
    <citation type="submission" date="2019-10" db="EMBL/GenBank/DDBJ databases">
        <authorList>
            <consortium name="GenomeTrakr network: Whole genome sequencing for foodborne pathogen traceback"/>
        </authorList>
    </citation>
    <scope>NUCLEOTIDE SEQUENCE</scope>
    <source>
        <strain evidence="2">CDPHFDLB-FM19-02204-A</strain>
    </source>
</reference>
<dbReference type="Pfam" id="PF13154">
    <property type="entry name" value="DUF3991"/>
    <property type="match status" value="1"/>
</dbReference>
<comment type="caution">
    <text evidence="2">The sequence shown here is derived from an EMBL/GenBank/DDBJ whole genome shotgun (WGS) entry which is preliminary data.</text>
</comment>
<feature type="domain" description="DUF3991" evidence="1">
    <location>
        <begin position="121"/>
        <end position="196"/>
    </location>
</feature>
<dbReference type="InterPro" id="IPR025054">
    <property type="entry name" value="DUF3991"/>
</dbReference>
<dbReference type="AlphaFoldDB" id="A0A5M2PMH8"/>
<organism evidence="2">
    <name type="scientific">Listeria monocytogenes</name>
    <dbReference type="NCBI Taxonomy" id="1639"/>
    <lineage>
        <taxon>Bacteria</taxon>
        <taxon>Bacillati</taxon>
        <taxon>Bacillota</taxon>
        <taxon>Bacilli</taxon>
        <taxon>Bacillales</taxon>
        <taxon>Listeriaceae</taxon>
        <taxon>Listeria</taxon>
    </lineage>
</organism>
<dbReference type="CDD" id="cd01029">
    <property type="entry name" value="TOPRIM_primases"/>
    <property type="match status" value="1"/>
</dbReference>
<gene>
    <name evidence="2" type="ORF">F9653_13790</name>
</gene>
<protein>
    <submittedName>
        <fullName evidence="2">DUF3991 domain-containing protein</fullName>
    </submittedName>
</protein>
<dbReference type="Pfam" id="PF13155">
    <property type="entry name" value="Toprim_2"/>
    <property type="match status" value="1"/>
</dbReference>
<sequence>MSGYVYFTDEQKQRANSVDLVDFLQRQGEKFLPSGRDKRLASDHSITVRGSQWYDHAAEEGSHAIDLVKRLYHLSFPEAVSLLLGGEQGVEYKQYSKNSEPEQKKPFELPEANTDMRRVFAYLIKQRFIDRNVITEFAKAKLLYEDKDYHNAVFVGVDENGVLRHAHKKSTLTVGDGFRGNVEGSDPAYSFHYISKNSYPHTLFVYEAPIDMLSYISMHQKNWQNASYAALNGVSEQSILKLLDLYPQLDHIILCLDHDAAGIEANERIYDVLMERGYYSVGQAVPKYKDWNEDLKAKHGAAPIPAEEHPQLMLRDEVCGQVSQRVHEFTSVDYSIKAISSLYEQCMVHLHWGRFEQAKECLRDMTSLSVLAAAKEYKQMEYCRDLSAVESRLRYGFKAYKNRGKLKNKLSDIRTCLVSLSSSPKVELQSEKLSRAEKYENLAAECLKGVILAELQQPVQIQTTEEKQISGLILS</sequence>
<dbReference type="InterPro" id="IPR034154">
    <property type="entry name" value="TOPRIM_DnaG/twinkle"/>
</dbReference>
<evidence type="ECO:0000259" key="1">
    <source>
        <dbReference type="Pfam" id="PF13154"/>
    </source>
</evidence>
<accession>A0A5M2PMH8</accession>
<evidence type="ECO:0000313" key="2">
    <source>
        <dbReference type="EMBL" id="EDB7791814.1"/>
    </source>
</evidence>
<dbReference type="Gene3D" id="3.40.1360.10">
    <property type="match status" value="1"/>
</dbReference>
<dbReference type="SUPFAM" id="SSF57783">
    <property type="entry name" value="Zinc beta-ribbon"/>
    <property type="match status" value="1"/>
</dbReference>
<name>A0A5M2PMH8_LISMN</name>
<dbReference type="EMBL" id="AALOQI010000008">
    <property type="protein sequence ID" value="EDB7791814.1"/>
    <property type="molecule type" value="Genomic_DNA"/>
</dbReference>
<proteinExistence type="predicted"/>